<sequence>MISNYPKIDAFPEIKGDMLCLKFSTLKSTGIREVPSSIGNLSGLESLYLTGCEDLVSLPDNLCNLMNLRRLLLNGCKRLEKLPENIGDLQELEVLDANDTAISQPPSSITKLGKLWELRFSHEQQFQHSSSFVLHQVSGLSSLTSLHLSNLNILGGLPEDLGSLHSLENLNVIRSNISCLPKSFKGFFRLRSLDVQFCQNLNELPGELPPDLEELFADYHLVLKEHQRSRN</sequence>
<dbReference type="AlphaFoldDB" id="A0A9J5WF15"/>
<proteinExistence type="predicted"/>
<dbReference type="PANTHER" id="PTHR47186">
    <property type="entry name" value="LEUCINE-RICH REPEAT-CONTAINING PROTEIN 57"/>
    <property type="match status" value="1"/>
</dbReference>
<keyword evidence="1" id="KW-0677">Repeat</keyword>
<dbReference type="InterPro" id="IPR032675">
    <property type="entry name" value="LRR_dom_sf"/>
</dbReference>
<evidence type="ECO:0000313" key="3">
    <source>
        <dbReference type="EMBL" id="KAG5573844.1"/>
    </source>
</evidence>
<gene>
    <name evidence="3" type="ORF">H5410_063610</name>
</gene>
<comment type="caution">
    <text evidence="3">The sequence shown here is derived from an EMBL/GenBank/DDBJ whole genome shotgun (WGS) entry which is preliminary data.</text>
</comment>
<dbReference type="EMBL" id="JACXVP010000012">
    <property type="protein sequence ID" value="KAG5573844.1"/>
    <property type="molecule type" value="Genomic_DNA"/>
</dbReference>
<evidence type="ECO:0000313" key="4">
    <source>
        <dbReference type="Proteomes" id="UP000824120"/>
    </source>
</evidence>
<accession>A0A9J5WF15</accession>
<feature type="domain" description="Disease resistance R13L4/SHOC-2-like LRR" evidence="2">
    <location>
        <begin position="61"/>
        <end position="124"/>
    </location>
</feature>
<dbReference type="PANTHER" id="PTHR47186:SF63">
    <property type="entry name" value="C-JID DOMAIN-CONTAINING PROTEIN"/>
    <property type="match status" value="1"/>
</dbReference>
<dbReference type="Pfam" id="PF23598">
    <property type="entry name" value="LRR_14"/>
    <property type="match status" value="1"/>
</dbReference>
<organism evidence="3 4">
    <name type="scientific">Solanum commersonii</name>
    <name type="common">Commerson's wild potato</name>
    <name type="synonym">Commerson's nightshade</name>
    <dbReference type="NCBI Taxonomy" id="4109"/>
    <lineage>
        <taxon>Eukaryota</taxon>
        <taxon>Viridiplantae</taxon>
        <taxon>Streptophyta</taxon>
        <taxon>Embryophyta</taxon>
        <taxon>Tracheophyta</taxon>
        <taxon>Spermatophyta</taxon>
        <taxon>Magnoliopsida</taxon>
        <taxon>eudicotyledons</taxon>
        <taxon>Gunneridae</taxon>
        <taxon>Pentapetalae</taxon>
        <taxon>asterids</taxon>
        <taxon>lamiids</taxon>
        <taxon>Solanales</taxon>
        <taxon>Solanaceae</taxon>
        <taxon>Solanoideae</taxon>
        <taxon>Solaneae</taxon>
        <taxon>Solanum</taxon>
    </lineage>
</organism>
<evidence type="ECO:0000259" key="2">
    <source>
        <dbReference type="Pfam" id="PF23598"/>
    </source>
</evidence>
<name>A0A9J5WF15_SOLCO</name>
<dbReference type="InterPro" id="IPR001611">
    <property type="entry name" value="Leu-rich_rpt"/>
</dbReference>
<protein>
    <recommendedName>
        <fullName evidence="2">Disease resistance R13L4/SHOC-2-like LRR domain-containing protein</fullName>
    </recommendedName>
</protein>
<dbReference type="Gene3D" id="3.80.10.10">
    <property type="entry name" value="Ribonuclease Inhibitor"/>
    <property type="match status" value="1"/>
</dbReference>
<dbReference type="Pfam" id="PF00560">
    <property type="entry name" value="LRR_1"/>
    <property type="match status" value="1"/>
</dbReference>
<dbReference type="InterPro" id="IPR055414">
    <property type="entry name" value="LRR_R13L4/SHOC2-like"/>
</dbReference>
<reference evidence="3 4" key="1">
    <citation type="submission" date="2020-09" db="EMBL/GenBank/DDBJ databases">
        <title>De no assembly of potato wild relative species, Solanum commersonii.</title>
        <authorList>
            <person name="Cho K."/>
        </authorList>
    </citation>
    <scope>NUCLEOTIDE SEQUENCE [LARGE SCALE GENOMIC DNA]</scope>
    <source>
        <strain evidence="3">LZ3.2</strain>
        <tissue evidence="3">Leaf</tissue>
    </source>
</reference>
<evidence type="ECO:0000256" key="1">
    <source>
        <dbReference type="ARBA" id="ARBA00022737"/>
    </source>
</evidence>
<dbReference type="SUPFAM" id="SSF52058">
    <property type="entry name" value="L domain-like"/>
    <property type="match status" value="1"/>
</dbReference>
<keyword evidence="4" id="KW-1185">Reference proteome</keyword>
<dbReference type="Proteomes" id="UP000824120">
    <property type="component" value="Chromosome 12"/>
</dbReference>
<dbReference type="OrthoDB" id="1002095at2759"/>